<keyword evidence="1" id="KW-1133">Transmembrane helix</keyword>
<accession>A0A7I4EB54</accession>
<dbReference type="Proteomes" id="UP000006727">
    <property type="component" value="Chromosome 8"/>
</dbReference>
<protein>
    <submittedName>
        <fullName evidence="2">Uncharacterized protein</fullName>
    </submittedName>
</protein>
<evidence type="ECO:0000313" key="2">
    <source>
        <dbReference type="EnsemblPlants" id="Pp3c8_12014V3.2"/>
    </source>
</evidence>
<dbReference type="AlphaFoldDB" id="A0A7I4EB54"/>
<keyword evidence="3" id="KW-1185">Reference proteome</keyword>
<reference evidence="2 3" key="2">
    <citation type="journal article" date="2018" name="Plant J.">
        <title>The Physcomitrella patens chromosome-scale assembly reveals moss genome structure and evolution.</title>
        <authorList>
            <person name="Lang D."/>
            <person name="Ullrich K.K."/>
            <person name="Murat F."/>
            <person name="Fuchs J."/>
            <person name="Jenkins J."/>
            <person name="Haas F.B."/>
            <person name="Piednoel M."/>
            <person name="Gundlach H."/>
            <person name="Van Bel M."/>
            <person name="Meyberg R."/>
            <person name="Vives C."/>
            <person name="Morata J."/>
            <person name="Symeonidi A."/>
            <person name="Hiss M."/>
            <person name="Muchero W."/>
            <person name="Kamisugi Y."/>
            <person name="Saleh O."/>
            <person name="Blanc G."/>
            <person name="Decker E.L."/>
            <person name="van Gessel N."/>
            <person name="Grimwood J."/>
            <person name="Hayes R.D."/>
            <person name="Graham S.W."/>
            <person name="Gunter L.E."/>
            <person name="McDaniel S.F."/>
            <person name="Hoernstein S.N.W."/>
            <person name="Larsson A."/>
            <person name="Li F.W."/>
            <person name="Perroud P.F."/>
            <person name="Phillips J."/>
            <person name="Ranjan P."/>
            <person name="Rokshar D.S."/>
            <person name="Rothfels C.J."/>
            <person name="Schneider L."/>
            <person name="Shu S."/>
            <person name="Stevenson D.W."/>
            <person name="Thummler F."/>
            <person name="Tillich M."/>
            <person name="Villarreal Aguilar J.C."/>
            <person name="Widiez T."/>
            <person name="Wong G.K."/>
            <person name="Wymore A."/>
            <person name="Zhang Y."/>
            <person name="Zimmer A.D."/>
            <person name="Quatrano R.S."/>
            <person name="Mayer K.F.X."/>
            <person name="Goodstein D."/>
            <person name="Casacuberta J.M."/>
            <person name="Vandepoele K."/>
            <person name="Reski R."/>
            <person name="Cuming A.C."/>
            <person name="Tuskan G.A."/>
            <person name="Maumus F."/>
            <person name="Salse J."/>
            <person name="Schmutz J."/>
            <person name="Rensing S.A."/>
        </authorList>
    </citation>
    <scope>NUCLEOTIDE SEQUENCE [LARGE SCALE GENOMIC DNA]</scope>
    <source>
        <strain evidence="2 3">cv. Gransden 2004</strain>
    </source>
</reference>
<reference evidence="2" key="3">
    <citation type="submission" date="2020-12" db="UniProtKB">
        <authorList>
            <consortium name="EnsemblPlants"/>
        </authorList>
    </citation>
    <scope>IDENTIFICATION</scope>
</reference>
<reference evidence="2 3" key="1">
    <citation type="journal article" date="2008" name="Science">
        <title>The Physcomitrella genome reveals evolutionary insights into the conquest of land by plants.</title>
        <authorList>
            <person name="Rensing S."/>
            <person name="Lang D."/>
            <person name="Zimmer A."/>
            <person name="Terry A."/>
            <person name="Salamov A."/>
            <person name="Shapiro H."/>
            <person name="Nishiyama T."/>
            <person name="Perroud P.-F."/>
            <person name="Lindquist E."/>
            <person name="Kamisugi Y."/>
            <person name="Tanahashi T."/>
            <person name="Sakakibara K."/>
            <person name="Fujita T."/>
            <person name="Oishi K."/>
            <person name="Shin-I T."/>
            <person name="Kuroki Y."/>
            <person name="Toyoda A."/>
            <person name="Suzuki Y."/>
            <person name="Hashimoto A."/>
            <person name="Yamaguchi K."/>
            <person name="Sugano A."/>
            <person name="Kohara Y."/>
            <person name="Fujiyama A."/>
            <person name="Anterola A."/>
            <person name="Aoki S."/>
            <person name="Ashton N."/>
            <person name="Barbazuk W.B."/>
            <person name="Barker E."/>
            <person name="Bennetzen J."/>
            <person name="Bezanilla M."/>
            <person name="Blankenship R."/>
            <person name="Cho S.H."/>
            <person name="Dutcher S."/>
            <person name="Estelle M."/>
            <person name="Fawcett J.A."/>
            <person name="Gundlach H."/>
            <person name="Hanada K."/>
            <person name="Heyl A."/>
            <person name="Hicks K.A."/>
            <person name="Hugh J."/>
            <person name="Lohr M."/>
            <person name="Mayer K."/>
            <person name="Melkozernov A."/>
            <person name="Murata T."/>
            <person name="Nelson D."/>
            <person name="Pils B."/>
            <person name="Prigge M."/>
            <person name="Reiss B."/>
            <person name="Renner T."/>
            <person name="Rombauts S."/>
            <person name="Rushton P."/>
            <person name="Sanderfoot A."/>
            <person name="Schween G."/>
            <person name="Shiu S.-H."/>
            <person name="Stueber K."/>
            <person name="Theodoulou F.L."/>
            <person name="Tu H."/>
            <person name="Van de Peer Y."/>
            <person name="Verrier P.J."/>
            <person name="Waters E."/>
            <person name="Wood A."/>
            <person name="Yang L."/>
            <person name="Cove D."/>
            <person name="Cuming A."/>
            <person name="Hasebe M."/>
            <person name="Lucas S."/>
            <person name="Mishler D.B."/>
            <person name="Reski R."/>
            <person name="Grigoriev I."/>
            <person name="Quatrano R.S."/>
            <person name="Boore J.L."/>
        </authorList>
    </citation>
    <scope>NUCLEOTIDE SEQUENCE [LARGE SCALE GENOMIC DNA]</scope>
    <source>
        <strain evidence="2 3">cv. Gransden 2004</strain>
    </source>
</reference>
<feature type="transmembrane region" description="Helical" evidence="1">
    <location>
        <begin position="21"/>
        <end position="48"/>
    </location>
</feature>
<sequence length="145" mass="16697">MGKKNCQNYVHVSSSRWSAKICSISSIIIVIRILTLFVLIFFLLFGYLSIWSGGHLHNHINRTRRFVQCDIGCYQAQGDICYAVLAIGVWQQRCQCFRGYHSCEILQLVNSSIQSIRISLLRMTISGRGIGRFLLMRITWLHQSL</sequence>
<dbReference type="Gramene" id="Pp3c8_12014V3.2">
    <property type="protein sequence ID" value="Pp3c8_12014V3.2"/>
    <property type="gene ID" value="Pp3c8_12014"/>
</dbReference>
<keyword evidence="1" id="KW-0472">Membrane</keyword>
<evidence type="ECO:0000313" key="3">
    <source>
        <dbReference type="Proteomes" id="UP000006727"/>
    </source>
</evidence>
<keyword evidence="1" id="KW-0812">Transmembrane</keyword>
<name>A0A7I4EB54_PHYPA</name>
<dbReference type="EnsemblPlants" id="Pp3c8_12014V3.2">
    <property type="protein sequence ID" value="Pp3c8_12014V3.2"/>
    <property type="gene ID" value="Pp3c8_12014"/>
</dbReference>
<evidence type="ECO:0000256" key="1">
    <source>
        <dbReference type="SAM" id="Phobius"/>
    </source>
</evidence>
<proteinExistence type="predicted"/>
<dbReference type="EMBL" id="ABEU02000008">
    <property type="status" value="NOT_ANNOTATED_CDS"/>
    <property type="molecule type" value="Genomic_DNA"/>
</dbReference>
<organism evidence="2 3">
    <name type="scientific">Physcomitrium patens</name>
    <name type="common">Spreading-leaved earth moss</name>
    <name type="synonym">Physcomitrella patens</name>
    <dbReference type="NCBI Taxonomy" id="3218"/>
    <lineage>
        <taxon>Eukaryota</taxon>
        <taxon>Viridiplantae</taxon>
        <taxon>Streptophyta</taxon>
        <taxon>Embryophyta</taxon>
        <taxon>Bryophyta</taxon>
        <taxon>Bryophytina</taxon>
        <taxon>Bryopsida</taxon>
        <taxon>Funariidae</taxon>
        <taxon>Funariales</taxon>
        <taxon>Funariaceae</taxon>
        <taxon>Physcomitrium</taxon>
    </lineage>
</organism>